<keyword evidence="2" id="KW-0444">Lipid biosynthesis</keyword>
<dbReference type="Proteomes" id="UP001501427">
    <property type="component" value="Unassembled WGS sequence"/>
</dbReference>
<evidence type="ECO:0000256" key="7">
    <source>
        <dbReference type="ARBA" id="ARBA00023098"/>
    </source>
</evidence>
<dbReference type="PANTHER" id="PTHR43616:SF5">
    <property type="entry name" value="GLYCEROL DEHYDROGENASE 1"/>
    <property type="match status" value="1"/>
</dbReference>
<dbReference type="Pfam" id="PF13685">
    <property type="entry name" value="Fe-ADH_2"/>
    <property type="match status" value="1"/>
</dbReference>
<feature type="binding site" evidence="11">
    <location>
        <position position="123"/>
    </location>
    <ligand>
        <name>glycerol</name>
        <dbReference type="ChEBI" id="CHEBI:17754"/>
    </ligand>
</feature>
<dbReference type="Proteomes" id="UP000549343">
    <property type="component" value="Unassembled WGS sequence"/>
</dbReference>
<name>A0A7W7IIZ0_9ACTN</name>
<reference evidence="13" key="3">
    <citation type="submission" date="2023-12" db="EMBL/GenBank/DDBJ databases">
        <authorList>
            <person name="Sun Q."/>
            <person name="Inoue M."/>
        </authorList>
    </citation>
    <scope>NUCLEOTIDE SEQUENCE</scope>
    <source>
        <strain evidence="13">JCM 10667</strain>
    </source>
</reference>
<feature type="binding site" evidence="12">
    <location>
        <begin position="118"/>
        <end position="121"/>
    </location>
    <ligand>
        <name>NAD(+)</name>
        <dbReference type="ChEBI" id="CHEBI:57540"/>
    </ligand>
</feature>
<dbReference type="EMBL" id="JACHMV010000001">
    <property type="protein sequence ID" value="MBB4777987.1"/>
    <property type="molecule type" value="Genomic_DNA"/>
</dbReference>
<dbReference type="PANTHER" id="PTHR43616">
    <property type="entry name" value="GLYCEROL DEHYDROGENASE"/>
    <property type="match status" value="1"/>
</dbReference>
<dbReference type="PIRSF" id="PIRSF000112">
    <property type="entry name" value="Glycerol_dehydrogenase"/>
    <property type="match status" value="1"/>
</dbReference>
<feature type="binding site" evidence="12">
    <location>
        <position position="127"/>
    </location>
    <ligand>
        <name>NAD(+)</name>
        <dbReference type="ChEBI" id="CHEBI:57540"/>
    </ligand>
</feature>
<gene>
    <name evidence="14" type="ORF">F4557_006405</name>
    <name evidence="13" type="ORF">GCM10009546_23960</name>
</gene>
<evidence type="ECO:0000313" key="15">
    <source>
        <dbReference type="Proteomes" id="UP000549343"/>
    </source>
</evidence>
<dbReference type="EC" id="1.1.1.261" evidence="14"/>
<keyword evidence="10" id="KW-0862">Zinc</keyword>
<evidence type="ECO:0000256" key="11">
    <source>
        <dbReference type="PIRSR" id="PIRSR000112-2"/>
    </source>
</evidence>
<dbReference type="GO" id="GO:0046872">
    <property type="term" value="F:metal ion binding"/>
    <property type="evidence" value="ECO:0007669"/>
    <property type="project" value="UniProtKB-KW"/>
</dbReference>
<keyword evidence="16" id="KW-1185">Reference proteome</keyword>
<evidence type="ECO:0000256" key="10">
    <source>
        <dbReference type="PIRSR" id="PIRSR000112-1"/>
    </source>
</evidence>
<dbReference type="EMBL" id="BAAAHD010000022">
    <property type="protein sequence ID" value="GAA0561007.1"/>
    <property type="molecule type" value="Genomic_DNA"/>
</dbReference>
<evidence type="ECO:0000256" key="9">
    <source>
        <dbReference type="ARBA" id="ARBA00023264"/>
    </source>
</evidence>
<comment type="caution">
    <text evidence="14">The sequence shown here is derived from an EMBL/GenBank/DDBJ whole genome shotgun (WGS) entry which is preliminary data.</text>
</comment>
<sequence>MPLLTRMLNAPLSIDVRRGAVAALGELLADRRIATEGRVAIAVGPGQGDQIADHVRPSLAACEVYRVAGGTVDAAVELAGRLRAGRYEAVVGIGGGRTIDATKYAATLSGIPMVSVATNLSHDGICSPVASLTHDNGKGSFGVVMPLAMIVDLDYVRAAPERLVRAGVGDVLSNFSAVEDWLLAAEQCGERVDRMALTVARTAAEALLHQPESIESDRFLTVLAESLVLSGMSMAFAGDSRPASGGDHEILHAIDHLYPDTANHGELAGLGTAFCYHLRATRLGDGAERLAEILTCLGRHGLPRLPGDVGLSVEQFAEAVLYAPRTRPGRYTILEYLDLDKDETLKAVEQYVQAHGG</sequence>
<keyword evidence="7" id="KW-0443">Lipid metabolism</keyword>
<keyword evidence="4" id="KW-0521">NADP</keyword>
<evidence type="ECO:0000256" key="3">
    <source>
        <dbReference type="ARBA" id="ARBA00022723"/>
    </source>
</evidence>
<accession>A0A7W7IIZ0</accession>
<evidence type="ECO:0000313" key="16">
    <source>
        <dbReference type="Proteomes" id="UP001501427"/>
    </source>
</evidence>
<evidence type="ECO:0000313" key="13">
    <source>
        <dbReference type="EMBL" id="GAA0561007.1"/>
    </source>
</evidence>
<feature type="binding site" evidence="10">
    <location>
        <position position="248"/>
    </location>
    <ligand>
        <name>glycerol</name>
        <dbReference type="ChEBI" id="CHEBI:17754"/>
    </ligand>
</feature>
<proteinExistence type="predicted"/>
<dbReference type="Gene3D" id="3.40.50.1970">
    <property type="match status" value="1"/>
</dbReference>
<feature type="binding site" evidence="12">
    <location>
        <begin position="96"/>
        <end position="100"/>
    </location>
    <ligand>
        <name>NAD(+)</name>
        <dbReference type="ChEBI" id="CHEBI:57540"/>
    </ligand>
</feature>
<keyword evidence="3 10" id="KW-0479">Metal-binding</keyword>
<evidence type="ECO:0000256" key="8">
    <source>
        <dbReference type="ARBA" id="ARBA00023209"/>
    </source>
</evidence>
<keyword evidence="8" id="KW-0594">Phospholipid biosynthesis</keyword>
<organism evidence="14 15">
    <name type="scientific">Actinomadura livida</name>
    <dbReference type="NCBI Taxonomy" id="79909"/>
    <lineage>
        <taxon>Bacteria</taxon>
        <taxon>Bacillati</taxon>
        <taxon>Actinomycetota</taxon>
        <taxon>Actinomycetes</taxon>
        <taxon>Streptosporangiales</taxon>
        <taxon>Thermomonosporaceae</taxon>
        <taxon>Actinomadura</taxon>
    </lineage>
</organism>
<dbReference type="Gene3D" id="1.20.1090.10">
    <property type="entry name" value="Dehydroquinate synthase-like - alpha domain"/>
    <property type="match status" value="1"/>
</dbReference>
<dbReference type="InterPro" id="IPR016205">
    <property type="entry name" value="Glycerol_DH"/>
</dbReference>
<dbReference type="GO" id="GO:0050492">
    <property type="term" value="F:glycerol-1-phosphate dehydrogenase [NAD(P)+] activity"/>
    <property type="evidence" value="ECO:0007669"/>
    <property type="project" value="UniProtKB-EC"/>
</dbReference>
<evidence type="ECO:0000256" key="2">
    <source>
        <dbReference type="ARBA" id="ARBA00022516"/>
    </source>
</evidence>
<dbReference type="CDD" id="cd08174">
    <property type="entry name" value="G1PDH-like"/>
    <property type="match status" value="1"/>
</dbReference>
<keyword evidence="6 12" id="KW-0520">NAD</keyword>
<protein>
    <submittedName>
        <fullName evidence="14">Glycerol-1-phosphate dehydrogenase [NAD(P)+]</fullName>
        <ecNumber evidence="14">1.1.1.261</ecNumber>
    </submittedName>
    <submittedName>
        <fullName evidence="13">Iron-containing alcohol dehydrogenase family protein</fullName>
    </submittedName>
</protein>
<keyword evidence="9" id="KW-1208">Phospholipid metabolism</keyword>
<feature type="binding site" evidence="10">
    <location>
        <position position="170"/>
    </location>
    <ligand>
        <name>glycerol</name>
        <dbReference type="ChEBI" id="CHEBI:17754"/>
    </ligand>
</feature>
<reference evidence="13 16" key="1">
    <citation type="journal article" date="2019" name="Int. J. Syst. Evol. Microbiol.">
        <title>The Global Catalogue of Microorganisms (GCM) 10K type strain sequencing project: providing services to taxonomists for standard genome sequencing and annotation.</title>
        <authorList>
            <consortium name="The Broad Institute Genomics Platform"/>
            <consortium name="The Broad Institute Genome Sequencing Center for Infectious Disease"/>
            <person name="Wu L."/>
            <person name="Ma J."/>
        </authorList>
    </citation>
    <scope>NUCLEOTIDE SEQUENCE [LARGE SCALE GENOMIC DNA]</scope>
    <source>
        <strain evidence="13 16">JCM 10667</strain>
    </source>
</reference>
<evidence type="ECO:0000256" key="5">
    <source>
        <dbReference type="ARBA" id="ARBA00023002"/>
    </source>
</evidence>
<evidence type="ECO:0000256" key="6">
    <source>
        <dbReference type="ARBA" id="ARBA00023027"/>
    </source>
</evidence>
<reference evidence="14 15" key="2">
    <citation type="submission" date="2020-08" db="EMBL/GenBank/DDBJ databases">
        <title>Sequencing the genomes of 1000 actinobacteria strains.</title>
        <authorList>
            <person name="Klenk H.-P."/>
        </authorList>
    </citation>
    <scope>NUCLEOTIDE SEQUENCE [LARGE SCALE GENOMIC DNA]</scope>
    <source>
        <strain evidence="14 15">DSM 44772</strain>
    </source>
</reference>
<dbReference type="SUPFAM" id="SSF56796">
    <property type="entry name" value="Dehydroquinate synthase-like"/>
    <property type="match status" value="1"/>
</dbReference>
<keyword evidence="1" id="KW-0963">Cytoplasm</keyword>
<keyword evidence="5 14" id="KW-0560">Oxidoreductase</keyword>
<dbReference type="GO" id="GO:0008654">
    <property type="term" value="P:phospholipid biosynthetic process"/>
    <property type="evidence" value="ECO:0007669"/>
    <property type="project" value="UniProtKB-KW"/>
</dbReference>
<evidence type="ECO:0000313" key="14">
    <source>
        <dbReference type="EMBL" id="MBB4777987.1"/>
    </source>
</evidence>
<evidence type="ECO:0000256" key="4">
    <source>
        <dbReference type="ARBA" id="ARBA00022857"/>
    </source>
</evidence>
<dbReference type="InterPro" id="IPR032837">
    <property type="entry name" value="G1PDH"/>
</dbReference>
<dbReference type="RefSeq" id="WP_184888798.1">
    <property type="nucleotide sequence ID" value="NZ_BAAAHD010000022.1"/>
</dbReference>
<evidence type="ECO:0000256" key="1">
    <source>
        <dbReference type="ARBA" id="ARBA00022490"/>
    </source>
</evidence>
<evidence type="ECO:0000256" key="12">
    <source>
        <dbReference type="PIRSR" id="PIRSR000112-3"/>
    </source>
</evidence>
<feature type="binding site" evidence="10">
    <location>
        <position position="264"/>
    </location>
    <ligand>
        <name>glycerol</name>
        <dbReference type="ChEBI" id="CHEBI:17754"/>
    </ligand>
</feature>
<comment type="cofactor">
    <cofactor evidence="10">
        <name>Zn(2+)</name>
        <dbReference type="ChEBI" id="CHEBI:29105"/>
    </cofactor>
    <text evidence="10">Binds 1 zinc ion per subunit.</text>
</comment>
<dbReference type="AlphaFoldDB" id="A0A7W7IIZ0"/>